<reference evidence="3" key="1">
    <citation type="journal article" date="2006" name="PLoS Biol.">
        <title>Macronuclear genome sequence of the ciliate Tetrahymena thermophila, a model eukaryote.</title>
        <authorList>
            <person name="Eisen J.A."/>
            <person name="Coyne R.S."/>
            <person name="Wu M."/>
            <person name="Wu D."/>
            <person name="Thiagarajan M."/>
            <person name="Wortman J.R."/>
            <person name="Badger J.H."/>
            <person name="Ren Q."/>
            <person name="Amedeo P."/>
            <person name="Jones K.M."/>
            <person name="Tallon L.J."/>
            <person name="Delcher A.L."/>
            <person name="Salzberg S.L."/>
            <person name="Silva J.C."/>
            <person name="Haas B.J."/>
            <person name="Majoros W.H."/>
            <person name="Farzad M."/>
            <person name="Carlton J.M."/>
            <person name="Smith R.K. Jr."/>
            <person name="Garg J."/>
            <person name="Pearlman R.E."/>
            <person name="Karrer K.M."/>
            <person name="Sun L."/>
            <person name="Manning G."/>
            <person name="Elde N.C."/>
            <person name="Turkewitz A.P."/>
            <person name="Asai D.J."/>
            <person name="Wilkes D.E."/>
            <person name="Wang Y."/>
            <person name="Cai H."/>
            <person name="Collins K."/>
            <person name="Stewart B.A."/>
            <person name="Lee S.R."/>
            <person name="Wilamowska K."/>
            <person name="Weinberg Z."/>
            <person name="Ruzzo W.L."/>
            <person name="Wloga D."/>
            <person name="Gaertig J."/>
            <person name="Frankel J."/>
            <person name="Tsao C.-C."/>
            <person name="Gorovsky M.A."/>
            <person name="Keeling P.J."/>
            <person name="Waller R.F."/>
            <person name="Patron N.J."/>
            <person name="Cherry J.M."/>
            <person name="Stover N.A."/>
            <person name="Krieger C.J."/>
            <person name="del Toro C."/>
            <person name="Ryder H.F."/>
            <person name="Williamson S.C."/>
            <person name="Barbeau R.A."/>
            <person name="Hamilton E.P."/>
            <person name="Orias E."/>
        </authorList>
    </citation>
    <scope>NUCLEOTIDE SEQUENCE [LARGE SCALE GENOMIC DNA]</scope>
    <source>
        <strain evidence="3">SB210</strain>
    </source>
</reference>
<dbReference type="GeneID" id="7822779"/>
<dbReference type="InterPro" id="IPR051291">
    <property type="entry name" value="CIMAP"/>
</dbReference>
<dbReference type="Proteomes" id="UP000009168">
    <property type="component" value="Unassembled WGS sequence"/>
</dbReference>
<feature type="region of interest" description="Disordered" evidence="1">
    <location>
        <begin position="205"/>
        <end position="233"/>
    </location>
</feature>
<evidence type="ECO:0000313" key="2">
    <source>
        <dbReference type="EMBL" id="EAR86117.2"/>
    </source>
</evidence>
<sequence length="349" mass="38766">MQLKSKIKQLIYCKVILIISISINKQVILIAKLYFLYNYQQASKQASKKQNLIAQQIANKVYFQIVKMSITASNCYEISNSPLNLSKSKQLYSFPKDKRFRDNSAKMCDSFYDLPSTKDHRSTSFGYGKKSDLSGLSASPAPNKYNITGEFENSKEKHRGYSLGLGRNNVNFGSMFNPKSEGNKPGPGTYKVNSTLSNISFSMRAKTPGQDEKFTNRKDCPGPGTYTNPLSMSANGKYPHSRYKNSGLAFISPQTVVKDFNSSAHKSSLPGPGQYNPPSTITQTGKQVVYRFKSSGACTFPHSGREDMGKATGIPGPGYYRLPSEFGYYESKNPQQDKSYTSPQKNGKA</sequence>
<evidence type="ECO:0000313" key="3">
    <source>
        <dbReference type="Proteomes" id="UP000009168"/>
    </source>
</evidence>
<dbReference type="EMBL" id="GG662864">
    <property type="protein sequence ID" value="EAR86117.2"/>
    <property type="molecule type" value="Genomic_DNA"/>
</dbReference>
<dbReference type="InParanoid" id="I7M0B4"/>
<dbReference type="PANTHER" id="PTHR21580:SF28">
    <property type="entry name" value="BOREALIN N-TERMINAL DOMAIN-CONTAINING PROTEIN-RELATED"/>
    <property type="match status" value="1"/>
</dbReference>
<accession>I7M0B4</accession>
<dbReference type="AlphaFoldDB" id="I7M0B4"/>
<dbReference type="RefSeq" id="XP_976712.2">
    <property type="nucleotide sequence ID" value="XM_971619.3"/>
</dbReference>
<name>I7M0B4_TETTS</name>
<dbReference type="PANTHER" id="PTHR21580">
    <property type="entry name" value="SHIPPO-1-RELATED"/>
    <property type="match status" value="1"/>
</dbReference>
<feature type="region of interest" description="Disordered" evidence="1">
    <location>
        <begin position="262"/>
        <end position="281"/>
    </location>
</feature>
<keyword evidence="3" id="KW-1185">Reference proteome</keyword>
<dbReference type="Pfam" id="PF07004">
    <property type="entry name" value="SHIPPO-rpt"/>
    <property type="match status" value="3"/>
</dbReference>
<evidence type="ECO:0000256" key="1">
    <source>
        <dbReference type="SAM" id="MobiDB-lite"/>
    </source>
</evidence>
<protein>
    <submittedName>
        <fullName evidence="2">Sperm-tail PG-rich repeat protein</fullName>
    </submittedName>
</protein>
<dbReference type="KEGG" id="tet:TTHERM_00549640"/>
<dbReference type="eggNOG" id="ENOG502SKZR">
    <property type="taxonomic scope" value="Eukaryota"/>
</dbReference>
<feature type="compositionally biased region" description="Polar residues" evidence="1">
    <location>
        <begin position="332"/>
        <end position="349"/>
    </location>
</feature>
<dbReference type="InterPro" id="IPR010736">
    <property type="entry name" value="SHIPPO-rpt"/>
</dbReference>
<gene>
    <name evidence="2" type="ORF">TTHERM_00549640</name>
</gene>
<feature type="compositionally biased region" description="Basic and acidic residues" evidence="1">
    <location>
        <begin position="209"/>
        <end position="220"/>
    </location>
</feature>
<proteinExistence type="predicted"/>
<organism evidence="2 3">
    <name type="scientific">Tetrahymena thermophila (strain SB210)</name>
    <dbReference type="NCBI Taxonomy" id="312017"/>
    <lineage>
        <taxon>Eukaryota</taxon>
        <taxon>Sar</taxon>
        <taxon>Alveolata</taxon>
        <taxon>Ciliophora</taxon>
        <taxon>Intramacronucleata</taxon>
        <taxon>Oligohymenophorea</taxon>
        <taxon>Hymenostomatida</taxon>
        <taxon>Tetrahymenina</taxon>
        <taxon>Tetrahymenidae</taxon>
        <taxon>Tetrahymena</taxon>
    </lineage>
</organism>
<feature type="region of interest" description="Disordered" evidence="1">
    <location>
        <begin position="325"/>
        <end position="349"/>
    </location>
</feature>